<dbReference type="Pfam" id="PF01475">
    <property type="entry name" value="FUR"/>
    <property type="match status" value="1"/>
</dbReference>
<evidence type="ECO:0000256" key="2">
    <source>
        <dbReference type="SAM" id="MobiDB-lite"/>
    </source>
</evidence>
<dbReference type="InterPro" id="IPR002481">
    <property type="entry name" value="FUR"/>
</dbReference>
<name>A0A556A7N0_9BURK</name>
<evidence type="ECO:0000256" key="1">
    <source>
        <dbReference type="PIRSR" id="PIRSR602481-1"/>
    </source>
</evidence>
<dbReference type="EMBL" id="VLTJ01000042">
    <property type="protein sequence ID" value="TSH88901.1"/>
    <property type="molecule type" value="Genomic_DNA"/>
</dbReference>
<feature type="binding site" evidence="1">
    <location>
        <position position="145"/>
    </location>
    <ligand>
        <name>Zn(2+)</name>
        <dbReference type="ChEBI" id="CHEBI:29105"/>
    </ligand>
</feature>
<proteinExistence type="predicted"/>
<dbReference type="AlphaFoldDB" id="A0A556A7N0"/>
<dbReference type="InterPro" id="IPR036388">
    <property type="entry name" value="WH-like_DNA-bd_sf"/>
</dbReference>
<evidence type="ECO:0000313" key="3">
    <source>
        <dbReference type="EMBL" id="TSH88901.1"/>
    </source>
</evidence>
<comment type="cofactor">
    <cofactor evidence="1">
        <name>Zn(2+)</name>
        <dbReference type="ChEBI" id="CHEBI:29105"/>
    </cofactor>
    <text evidence="1">Binds 1 zinc ion per subunit.</text>
</comment>
<comment type="caution">
    <text evidence="3">The sequence shown here is derived from an EMBL/GenBank/DDBJ whole genome shotgun (WGS) entry which is preliminary data.</text>
</comment>
<dbReference type="Gene3D" id="1.10.10.10">
    <property type="entry name" value="Winged helix-like DNA-binding domain superfamily/Winged helix DNA-binding domain"/>
    <property type="match status" value="1"/>
</dbReference>
<keyword evidence="4" id="KW-1185">Reference proteome</keyword>
<dbReference type="RefSeq" id="WP_143951017.1">
    <property type="nucleotide sequence ID" value="NZ_VLTJ01000042.1"/>
</dbReference>
<dbReference type="GO" id="GO:0046872">
    <property type="term" value="F:metal ion binding"/>
    <property type="evidence" value="ECO:0007669"/>
    <property type="project" value="UniProtKB-KW"/>
</dbReference>
<organism evidence="3 4">
    <name type="scientific">Verticiella sediminum</name>
    <dbReference type="NCBI Taxonomy" id="1247510"/>
    <lineage>
        <taxon>Bacteria</taxon>
        <taxon>Pseudomonadati</taxon>
        <taxon>Pseudomonadota</taxon>
        <taxon>Betaproteobacteria</taxon>
        <taxon>Burkholderiales</taxon>
        <taxon>Alcaligenaceae</taxon>
        <taxon>Verticiella</taxon>
    </lineage>
</organism>
<evidence type="ECO:0000313" key="4">
    <source>
        <dbReference type="Proteomes" id="UP000318405"/>
    </source>
</evidence>
<protein>
    <submittedName>
        <fullName evidence="3">Uncharacterized protein</fullName>
    </submittedName>
</protein>
<feature type="region of interest" description="Disordered" evidence="2">
    <location>
        <begin position="12"/>
        <end position="62"/>
    </location>
</feature>
<keyword evidence="1" id="KW-0479">Metal-binding</keyword>
<dbReference type="Proteomes" id="UP000318405">
    <property type="component" value="Unassembled WGS sequence"/>
</dbReference>
<sequence>MIAEHVPYEELAARPRTQALGTNRDSPPRADSLVMKGSKRGTSSTAAYRPGDTPPGQHRTNPRMTYLRMEVLRAMRELDSGAVGREDIFRHLLLGGSQVSLSSVYRVITDLLEAGWLVREWSGGRKALYRLKPDGFDGRELRMACPRTGRSVVIDDPSLMARILAVAEQTGFDVGAGVTTIVFGDETGTVSGAAAGPKRRGRPGRA</sequence>
<dbReference type="InterPro" id="IPR036390">
    <property type="entry name" value="WH_DNA-bd_sf"/>
</dbReference>
<keyword evidence="1" id="KW-0862">Zinc</keyword>
<dbReference type="SUPFAM" id="SSF46785">
    <property type="entry name" value="Winged helix' DNA-binding domain"/>
    <property type="match status" value="1"/>
</dbReference>
<reference evidence="3 4" key="1">
    <citation type="submission" date="2019-07" db="EMBL/GenBank/DDBJ databases">
        <title>Qingshengfaniella alkalisoli gen. nov., sp. nov., isolated from saline soil.</title>
        <authorList>
            <person name="Xu L."/>
            <person name="Huang X.-X."/>
            <person name="Sun J.-Q."/>
        </authorList>
    </citation>
    <scope>NUCLEOTIDE SEQUENCE [LARGE SCALE GENOMIC DNA]</scope>
    <source>
        <strain evidence="3 4">DSM 27279</strain>
    </source>
</reference>
<dbReference type="GO" id="GO:0003700">
    <property type="term" value="F:DNA-binding transcription factor activity"/>
    <property type="evidence" value="ECO:0007669"/>
    <property type="project" value="InterPro"/>
</dbReference>
<accession>A0A556A7N0</accession>
<gene>
    <name evidence="3" type="ORF">FOZ76_25030</name>
</gene>
<dbReference type="OrthoDB" id="8821470at2"/>